<feature type="compositionally biased region" description="Low complexity" evidence="2">
    <location>
        <begin position="35"/>
        <end position="44"/>
    </location>
</feature>
<feature type="compositionally biased region" description="Basic residues" evidence="2">
    <location>
        <begin position="106"/>
        <end position="115"/>
    </location>
</feature>
<dbReference type="EMBL" id="LR787265">
    <property type="protein sequence ID" value="CAB3263127.1"/>
    <property type="molecule type" value="mRNA"/>
</dbReference>
<sequence length="280" mass="31354">MMSSPAYGSSFLSRTNSGHSNLSFQTYSSSITPLSQQQPFQFSPHKVAKKSDSNFPPYAARGYQPGPAPMLAWNPSPHPAPVLNGDLPPLRDSPNAQRMVDRGRIHPQTKPKWKKSSTYAAQFKQRQNWNRELAQSKSTSSKANGDVMKDFPMRDYRPPRAEYLYHGSSESSDVFQSTMDGHVSSAMRDASDVSRFRPDFHVRFNQKSNHAAAAPSGGALPQEAYKAQEITPRSMTKELSATSLRRLNQQMRQEMQALDDQINSYQKTIGNQSKKKIPAT</sequence>
<gene>
    <name evidence="3" type="primary">LOC101243494</name>
</gene>
<evidence type="ECO:0000313" key="3">
    <source>
        <dbReference type="EMBL" id="CAB3263127.1"/>
    </source>
</evidence>
<feature type="region of interest" description="Disordered" evidence="2">
    <location>
        <begin position="1"/>
        <end position="61"/>
    </location>
</feature>
<feature type="compositionally biased region" description="Polar residues" evidence="2">
    <location>
        <begin position="1"/>
        <end position="34"/>
    </location>
</feature>
<dbReference type="AlphaFoldDB" id="A0A6F9DI41"/>
<feature type="region of interest" description="Disordered" evidence="2">
    <location>
        <begin position="207"/>
        <end position="239"/>
    </location>
</feature>
<organism evidence="3">
    <name type="scientific">Phallusia mammillata</name>
    <dbReference type="NCBI Taxonomy" id="59560"/>
    <lineage>
        <taxon>Eukaryota</taxon>
        <taxon>Metazoa</taxon>
        <taxon>Chordata</taxon>
        <taxon>Tunicata</taxon>
        <taxon>Ascidiacea</taxon>
        <taxon>Phlebobranchia</taxon>
        <taxon>Ascidiidae</taxon>
        <taxon>Phallusia</taxon>
    </lineage>
</organism>
<accession>A0A6F9DI41</accession>
<evidence type="ECO:0000256" key="1">
    <source>
        <dbReference type="SAM" id="Coils"/>
    </source>
</evidence>
<proteinExistence type="evidence at transcript level"/>
<feature type="compositionally biased region" description="Polar residues" evidence="2">
    <location>
        <begin position="116"/>
        <end position="143"/>
    </location>
</feature>
<keyword evidence="1" id="KW-0175">Coiled coil</keyword>
<evidence type="ECO:0000256" key="2">
    <source>
        <dbReference type="SAM" id="MobiDB-lite"/>
    </source>
</evidence>
<feature type="coiled-coil region" evidence="1">
    <location>
        <begin position="241"/>
        <end position="268"/>
    </location>
</feature>
<reference evidence="3" key="1">
    <citation type="submission" date="2020-04" db="EMBL/GenBank/DDBJ databases">
        <authorList>
            <person name="Neveu A P."/>
        </authorList>
    </citation>
    <scope>NUCLEOTIDE SEQUENCE</scope>
    <source>
        <tissue evidence="3">Whole embryo</tissue>
    </source>
</reference>
<name>A0A6F9DI41_9ASCI</name>
<feature type="region of interest" description="Disordered" evidence="2">
    <location>
        <begin position="106"/>
        <end position="153"/>
    </location>
</feature>
<protein>
    <submittedName>
        <fullName evidence="3">Uncharacterized protein LOC101243494</fullName>
    </submittedName>
</protein>